<name>A0A242A771_9ENTE</name>
<evidence type="ECO:0000313" key="2">
    <source>
        <dbReference type="Proteomes" id="UP000195043"/>
    </source>
</evidence>
<organism evidence="1 2">
    <name type="scientific">Candidatus Enterococcus testudinis</name>
    <dbReference type="NCBI Taxonomy" id="1834191"/>
    <lineage>
        <taxon>Bacteria</taxon>
        <taxon>Bacillati</taxon>
        <taxon>Bacillota</taxon>
        <taxon>Bacilli</taxon>
        <taxon>Lactobacillales</taxon>
        <taxon>Enterococcaceae</taxon>
        <taxon>Enterococcus</taxon>
    </lineage>
</organism>
<evidence type="ECO:0008006" key="3">
    <source>
        <dbReference type="Google" id="ProtNLM"/>
    </source>
</evidence>
<dbReference type="STRING" id="1834191.A5886_001953"/>
<dbReference type="SUPFAM" id="SSF47598">
    <property type="entry name" value="Ribbon-helix-helix"/>
    <property type="match status" value="1"/>
</dbReference>
<dbReference type="InterPro" id="IPR010985">
    <property type="entry name" value="Ribbon_hlx_hlx"/>
</dbReference>
<gene>
    <name evidence="1" type="ORF">A5886_001953</name>
</gene>
<dbReference type="EMBL" id="NGKU01000001">
    <property type="protein sequence ID" value="OTN76874.1"/>
    <property type="molecule type" value="Genomic_DNA"/>
</dbReference>
<dbReference type="AlphaFoldDB" id="A0A242A771"/>
<reference evidence="1 2" key="1">
    <citation type="submission" date="2017-05" db="EMBL/GenBank/DDBJ databases">
        <title>The Genome Sequence of Enterococcus sp. 8G7_MSG3316.</title>
        <authorList>
            <consortium name="The Broad Institute Genomics Platform"/>
            <consortium name="The Broad Institute Genomic Center for Infectious Diseases"/>
            <person name="Earl A."/>
            <person name="Manson A."/>
            <person name="Schwartman J."/>
            <person name="Gilmore M."/>
            <person name="Abouelleil A."/>
            <person name="Cao P."/>
            <person name="Chapman S."/>
            <person name="Cusick C."/>
            <person name="Shea T."/>
            <person name="Young S."/>
            <person name="Neafsey D."/>
            <person name="Nusbaum C."/>
            <person name="Birren B."/>
        </authorList>
    </citation>
    <scope>NUCLEOTIDE SEQUENCE [LARGE SCALE GENOMIC DNA]</scope>
    <source>
        <strain evidence="1 2">8G7_MSG3316</strain>
    </source>
</reference>
<evidence type="ECO:0000313" key="1">
    <source>
        <dbReference type="EMBL" id="OTN76874.1"/>
    </source>
</evidence>
<proteinExistence type="predicted"/>
<accession>A0A242A771</accession>
<sequence length="73" mass="8591">MTLTTIRLDDDLLQWINEYAEFNGITKTRLIRDILMEKMQDDEDYLEGVNSVNETADEAIISREDMLMRYGDV</sequence>
<dbReference type="Pfam" id="PF19807">
    <property type="entry name" value="DUF6290"/>
    <property type="match status" value="1"/>
</dbReference>
<comment type="caution">
    <text evidence="1">The sequence shown here is derived from an EMBL/GenBank/DDBJ whole genome shotgun (WGS) entry which is preliminary data.</text>
</comment>
<protein>
    <recommendedName>
        <fullName evidence="3">Ribbon-helix-helix protein CopG domain-containing protein</fullName>
    </recommendedName>
</protein>
<dbReference type="GO" id="GO:0006355">
    <property type="term" value="P:regulation of DNA-templated transcription"/>
    <property type="evidence" value="ECO:0007669"/>
    <property type="project" value="InterPro"/>
</dbReference>
<dbReference type="Proteomes" id="UP000195043">
    <property type="component" value="Unassembled WGS sequence"/>
</dbReference>
<dbReference type="OrthoDB" id="2299376at2"/>
<dbReference type="RefSeq" id="WP_086274936.1">
    <property type="nucleotide sequence ID" value="NZ_NGKU01000001.1"/>
</dbReference>
<keyword evidence="2" id="KW-1185">Reference proteome</keyword>
<dbReference type="InterPro" id="IPR046257">
    <property type="entry name" value="DUF6290"/>
</dbReference>
<dbReference type="CDD" id="cd21631">
    <property type="entry name" value="RHH_CopG_NikR-like"/>
    <property type="match status" value="1"/>
</dbReference>